<feature type="region of interest" description="Disordered" evidence="1">
    <location>
        <begin position="935"/>
        <end position="1075"/>
    </location>
</feature>
<dbReference type="GO" id="GO:0045944">
    <property type="term" value="P:positive regulation of transcription by RNA polymerase II"/>
    <property type="evidence" value="ECO:0007669"/>
    <property type="project" value="TreeGrafter"/>
</dbReference>
<evidence type="ECO:0000313" key="2">
    <source>
        <dbReference type="EMBL" id="PNH03438.1"/>
    </source>
</evidence>
<dbReference type="GO" id="GO:0016592">
    <property type="term" value="C:mediator complex"/>
    <property type="evidence" value="ECO:0007669"/>
    <property type="project" value="TreeGrafter"/>
</dbReference>
<dbReference type="Proteomes" id="UP000236333">
    <property type="component" value="Unassembled WGS sequence"/>
</dbReference>
<feature type="compositionally biased region" description="Polar residues" evidence="1">
    <location>
        <begin position="1001"/>
        <end position="1018"/>
    </location>
</feature>
<comment type="caution">
    <text evidence="2">The sequence shown here is derived from an EMBL/GenBank/DDBJ whole genome shotgun (WGS) entry which is preliminary data.</text>
</comment>
<feature type="compositionally biased region" description="Polar residues" evidence="1">
    <location>
        <begin position="958"/>
        <end position="968"/>
    </location>
</feature>
<dbReference type="PANTHER" id="PTHR46007">
    <property type="entry name" value="MEDIATOR OF RNA POLYMERASE II TRANSCRIPTION SUBUNIT 12"/>
    <property type="match status" value="1"/>
</dbReference>
<feature type="region of interest" description="Disordered" evidence="1">
    <location>
        <begin position="290"/>
        <end position="319"/>
    </location>
</feature>
<feature type="region of interest" description="Disordered" evidence="1">
    <location>
        <begin position="245"/>
        <end position="264"/>
    </location>
</feature>
<accession>A0A2J7ZT52</accession>
<name>A0A2J7ZT52_9CHLO</name>
<evidence type="ECO:0000256" key="1">
    <source>
        <dbReference type="SAM" id="MobiDB-lite"/>
    </source>
</evidence>
<dbReference type="Gene3D" id="3.60.10.10">
    <property type="entry name" value="Endonuclease/exonuclease/phosphatase"/>
    <property type="match status" value="1"/>
</dbReference>
<proteinExistence type="predicted"/>
<gene>
    <name evidence="2" type="ORF">TSOC_010523</name>
</gene>
<organism evidence="2 3">
    <name type="scientific">Tetrabaena socialis</name>
    <dbReference type="NCBI Taxonomy" id="47790"/>
    <lineage>
        <taxon>Eukaryota</taxon>
        <taxon>Viridiplantae</taxon>
        <taxon>Chlorophyta</taxon>
        <taxon>core chlorophytes</taxon>
        <taxon>Chlorophyceae</taxon>
        <taxon>CS clade</taxon>
        <taxon>Chlamydomonadales</taxon>
        <taxon>Tetrabaenaceae</taxon>
        <taxon>Tetrabaena</taxon>
    </lineage>
</organism>
<feature type="compositionally biased region" description="Low complexity" evidence="1">
    <location>
        <begin position="986"/>
        <end position="1000"/>
    </location>
</feature>
<sequence length="1524" mass="161502">MAIEMIHELHWRAAADGSVLLWCGDFDFVESPALDCSAGAAGRHGNAAPAHLLQAAAAAAAMVDSFRTIHPHRRDYTHMHRAPQPGGSRLDRIYPPAAASPFLARASIHFATPSDHRIALVHLNPKQPPAARDAPRRLRTFFTAHRDLRQQMGAWLDGQVASAPTGDAQVLSCANLRQLRDAAQAAASALDAAPHDAAHLADAVGARVAVSAAMRSEAGAEVLSARHAWISDGERPNPALITLVRDSGGDGGPGPTALHDPSTGHLVSDPASVPQVIANLSRPMVLVGAAAPGTSRQPGARHALATSTEAEDSGEPAEPTGVVTLATISSQLAQQGQLIKDMQLAAKQTAVTKPQQQQQTTTQQQPWQQTQQPTRQSFAQHPWTARQQQLPQRESWGAQGGPTRPRQGASRISRPGPVSGNMPPCIVPGCLIPTTHSKDFCPLWANTGGATALRNYPGSIAVPRPLEQQPQLLGPGRANLASSLQENDAPGSQSTYADSAYFGGRSHTPSFYSNFCVLTKDMVWDNSGWDSRPRTLGDRVRQDAAALERLTEMREENRQVQELRTHFRGLSQGRQREFGQILATITSPAGFEAKTSSAPLPSAQRGTRAGLRSGSVGAAALARLGSGAGLPEAWPEAAAPARVAPAIPAPALTVTPGPANELAPSQPQVTMGLTCTPVQAQAVLQAFSAQLDRVQQRALAGKPEEIQLALATALVCGDASAADAYVARCRAGTGTALPRATNDDPTTAVYVRSPATGELCASPRHIWDTASATGMCSQCFADANGISYAKTAMRLVTAAGSTASTVLGEVQGGLELVFAPGTADELCSFGACLVLANEICDDLFEVLSGQEQIRQWGIGVLAFPTDCLLVFPHLSKAGHPRRCEPIVIPCTVESLSPLQEKQHQQRLGLVCLMTGVNDKLGMSLDACIAQQQQPLQHQQAHPQQQREYRKTPRGVRSGWTTKQKQQHVPSKGHRHSRGEPPKHARAQVNLAAAAAAATPASTSDKTAGATQPQAQRSPTAAHHPRQQLAIIDPLPPPAAHRPRSPPPPIRNPTPPPPELPRSSPHEVPGRKPHPQNTARVTLASARAYTAPTIEQHSWEGNVIAMSVCGGGNQLVRPECVKLDCGFEGTMLVSPAFAARAGFHGAMAINGDQWLAANRCLTAATHVLQDVRLHIISGRIPHHDVQCQVSRVLILAGLTADVVLGQVAHVDLGLQVDYAAAVLHVNAPGGGYPPITFNVSWSQLAADELGRIGVLEAAGARGALLQPLAHALPDSSSEDSETDEAAALRLSLHGAVVRRAQANVLRMARLAVAEAHHELHGEPGVLADGRHGATAVATLVLPHGMQLVNLSVRAVAVHNASATASASWAGPNSRHPAAALDAAQPEIPQPPMWVPPLPPQQLPHPWQQQQPAQGLHHYPRRQRRPGPVTGSMGECTEFGCPTRNLHSADYCPLRAQLGYATALRGFAGSIAGNVAPGDEQRLRPAHGAQEALQRAALMMAQQHERRENQRQAQAGVAWLHRELAL</sequence>
<feature type="region of interest" description="Disordered" evidence="1">
    <location>
        <begin position="355"/>
        <end position="420"/>
    </location>
</feature>
<keyword evidence="3" id="KW-1185">Reference proteome</keyword>
<dbReference type="GO" id="GO:0003713">
    <property type="term" value="F:transcription coactivator activity"/>
    <property type="evidence" value="ECO:0007669"/>
    <property type="project" value="TreeGrafter"/>
</dbReference>
<dbReference type="InterPro" id="IPR036691">
    <property type="entry name" value="Endo/exonu/phosph_ase_sf"/>
</dbReference>
<reference evidence="2 3" key="1">
    <citation type="journal article" date="2017" name="Mol. Biol. Evol.">
        <title>The 4-celled Tetrabaena socialis nuclear genome reveals the essential components for genetic control of cell number at the origin of multicellularity in the volvocine lineage.</title>
        <authorList>
            <person name="Featherston J."/>
            <person name="Arakaki Y."/>
            <person name="Hanschen E.R."/>
            <person name="Ferris P.J."/>
            <person name="Michod R.E."/>
            <person name="Olson B.J.S.C."/>
            <person name="Nozaki H."/>
            <person name="Durand P.M."/>
        </authorList>
    </citation>
    <scope>NUCLEOTIDE SEQUENCE [LARGE SCALE GENOMIC DNA]</scope>
    <source>
        <strain evidence="2 3">NIES-571</strain>
    </source>
</reference>
<feature type="compositionally biased region" description="Pro residues" evidence="1">
    <location>
        <begin position="1033"/>
        <end position="1059"/>
    </location>
</feature>
<feature type="region of interest" description="Disordered" evidence="1">
    <location>
        <begin position="1400"/>
        <end position="1430"/>
    </location>
</feature>
<evidence type="ECO:0000313" key="3">
    <source>
        <dbReference type="Proteomes" id="UP000236333"/>
    </source>
</evidence>
<dbReference type="EMBL" id="PGGS01000503">
    <property type="protein sequence ID" value="PNH03438.1"/>
    <property type="molecule type" value="Genomic_DNA"/>
</dbReference>
<protein>
    <submittedName>
        <fullName evidence="2">Uncharacterized protein</fullName>
    </submittedName>
</protein>
<dbReference type="PANTHER" id="PTHR46007:SF8">
    <property type="entry name" value="C2H2-TYPE DOMAIN-CONTAINING PROTEIN"/>
    <property type="match status" value="1"/>
</dbReference>
<dbReference type="InterPro" id="IPR051647">
    <property type="entry name" value="Mediator_comp_sub12"/>
</dbReference>
<dbReference type="SUPFAM" id="SSF56219">
    <property type="entry name" value="DNase I-like"/>
    <property type="match status" value="1"/>
</dbReference>
<feature type="compositionally biased region" description="Low complexity" evidence="1">
    <location>
        <begin position="355"/>
        <end position="376"/>
    </location>
</feature>
<feature type="compositionally biased region" description="Low complexity" evidence="1">
    <location>
        <begin position="1402"/>
        <end position="1412"/>
    </location>
</feature>